<reference evidence="3" key="1">
    <citation type="submission" date="2017-10" db="EMBL/GenBank/DDBJ databases">
        <title>Whole genome sequencing of members of genus Pseudoxanthomonas.</title>
        <authorList>
            <person name="Kumar S."/>
            <person name="Bansal K."/>
            <person name="Kaur A."/>
            <person name="Patil P."/>
            <person name="Sharma S."/>
            <person name="Patil P.B."/>
        </authorList>
    </citation>
    <scope>NUCLEOTIDE SEQUENCE</scope>
    <source>
        <strain evidence="3">DSM 22914</strain>
    </source>
</reference>
<dbReference type="PROSITE" id="PS51257">
    <property type="entry name" value="PROKAR_LIPOPROTEIN"/>
    <property type="match status" value="1"/>
</dbReference>
<dbReference type="EMBL" id="PDWK01000009">
    <property type="protein sequence ID" value="KAF1690199.1"/>
    <property type="molecule type" value="Genomic_DNA"/>
</dbReference>
<dbReference type="PANTHER" id="PTHR38593:SF1">
    <property type="entry name" value="BLR2558 PROTEIN"/>
    <property type="match status" value="1"/>
</dbReference>
<accession>A0A921TGX0</accession>
<gene>
    <name evidence="3" type="ORF">CR938_03050</name>
</gene>
<evidence type="ECO:0000256" key="1">
    <source>
        <dbReference type="SAM" id="MobiDB-lite"/>
    </source>
</evidence>
<proteinExistence type="predicted"/>
<feature type="region of interest" description="Disordered" evidence="1">
    <location>
        <begin position="19"/>
        <end position="53"/>
    </location>
</feature>
<evidence type="ECO:0000313" key="4">
    <source>
        <dbReference type="Proteomes" id="UP000717981"/>
    </source>
</evidence>
<keyword evidence="4" id="KW-1185">Reference proteome</keyword>
<dbReference type="Proteomes" id="UP000717981">
    <property type="component" value="Unassembled WGS sequence"/>
</dbReference>
<dbReference type="Gene3D" id="1.20.1260.10">
    <property type="match status" value="1"/>
</dbReference>
<protein>
    <recommendedName>
        <fullName evidence="2">DUF4142 domain-containing protein</fullName>
    </recommendedName>
</protein>
<sequence>MRHLVPLCLAPGVAGLASACGDRRDEGTMDSAPVADRPMDAAGPADPAMSGEVAGAPQALDEGAALGVLAAINTAEVEAGQLALRRNVEGPVREYAERMVAEHGRNNEQIQAWSPDTAAPDAQVQAEKGRAELSRLEVLEGAEFARAYVEAMVTGHEDALRALDERLIPAAQRPEVRQHLETTRGHVAAHLEAAR</sequence>
<organism evidence="3 4">
    <name type="scientific">Pseudoxanthomonas taiwanensis</name>
    <dbReference type="NCBI Taxonomy" id="176598"/>
    <lineage>
        <taxon>Bacteria</taxon>
        <taxon>Pseudomonadati</taxon>
        <taxon>Pseudomonadota</taxon>
        <taxon>Gammaproteobacteria</taxon>
        <taxon>Lysobacterales</taxon>
        <taxon>Lysobacteraceae</taxon>
        <taxon>Pseudoxanthomonas</taxon>
    </lineage>
</organism>
<feature type="domain" description="DUF4142" evidence="2">
    <location>
        <begin position="66"/>
        <end position="195"/>
    </location>
</feature>
<dbReference type="InterPro" id="IPR025419">
    <property type="entry name" value="DUF4142"/>
</dbReference>
<evidence type="ECO:0000313" key="3">
    <source>
        <dbReference type="EMBL" id="KAF1690199.1"/>
    </source>
</evidence>
<dbReference type="PANTHER" id="PTHR38593">
    <property type="entry name" value="BLR2558 PROTEIN"/>
    <property type="match status" value="1"/>
</dbReference>
<evidence type="ECO:0000259" key="2">
    <source>
        <dbReference type="Pfam" id="PF13628"/>
    </source>
</evidence>
<name>A0A921TGX0_9GAMM</name>
<comment type="caution">
    <text evidence="3">The sequence shown here is derived from an EMBL/GenBank/DDBJ whole genome shotgun (WGS) entry which is preliminary data.</text>
</comment>
<dbReference type="AlphaFoldDB" id="A0A921TGX0"/>
<dbReference type="Pfam" id="PF13628">
    <property type="entry name" value="DUF4142"/>
    <property type="match status" value="1"/>
</dbReference>
<dbReference type="InterPro" id="IPR012347">
    <property type="entry name" value="Ferritin-like"/>
</dbReference>